<evidence type="ECO:0000256" key="5">
    <source>
        <dbReference type="SAM" id="MobiDB-lite"/>
    </source>
</evidence>
<evidence type="ECO:0000256" key="3">
    <source>
        <dbReference type="ARBA" id="ARBA00023125"/>
    </source>
</evidence>
<dbReference type="PANTHER" id="PTHR47999:SF34">
    <property type="entry name" value="TRANSCRIPTION REPRESSOR MYB4-LIKE"/>
    <property type="match status" value="1"/>
</dbReference>
<dbReference type="PANTHER" id="PTHR47999">
    <property type="entry name" value="TRANSCRIPTION FACTOR MYB8-RELATED-RELATED"/>
    <property type="match status" value="1"/>
</dbReference>
<keyword evidence="9" id="KW-1185">Reference proteome</keyword>
<sequence length="211" mass="23444">MRKPCCDKEGTNKGAWSKQEDQKLIDYIRIHGEGCWRSLPKAAGLDRCGKSCRLRWINYLRPDIKRGNFGQDEEDLIIKLHALLGNRKLISMGIDPNNHRLNQIPPIPFSQPKCVSPAATSSHESMNNNESSKPLIKPFANTTTADRVSDTTSGFEDEISGSLDLNLDLTIAVPSASSLTLVQEKLQINSKSIVTKEVTISEQVPTLALFR</sequence>
<evidence type="ECO:0000256" key="4">
    <source>
        <dbReference type="ARBA" id="ARBA00023242"/>
    </source>
</evidence>
<comment type="caution">
    <text evidence="8">The sequence shown here is derived from an EMBL/GenBank/DDBJ whole genome shotgun (WGS) entry which is preliminary data.</text>
</comment>
<feature type="compositionally biased region" description="Low complexity" evidence="5">
    <location>
        <begin position="121"/>
        <end position="132"/>
    </location>
</feature>
<gene>
    <name evidence="8" type="primary">MYB6_0</name>
    <name evidence="8" type="ORF">CFP56_024481</name>
</gene>
<dbReference type="InterPro" id="IPR009057">
    <property type="entry name" value="Homeodomain-like_sf"/>
</dbReference>
<proteinExistence type="predicted"/>
<protein>
    <submittedName>
        <fullName evidence="8">Transcription repressor myb6</fullName>
    </submittedName>
</protein>
<dbReference type="FunFam" id="1.10.10.60:FF:000001">
    <property type="entry name" value="MYB-related transcription factor"/>
    <property type="match status" value="1"/>
</dbReference>
<dbReference type="GO" id="GO:0005634">
    <property type="term" value="C:nucleus"/>
    <property type="evidence" value="ECO:0007669"/>
    <property type="project" value="UniProtKB-SubCell"/>
</dbReference>
<organism evidence="8 9">
    <name type="scientific">Quercus suber</name>
    <name type="common">Cork oak</name>
    <dbReference type="NCBI Taxonomy" id="58331"/>
    <lineage>
        <taxon>Eukaryota</taxon>
        <taxon>Viridiplantae</taxon>
        <taxon>Streptophyta</taxon>
        <taxon>Embryophyta</taxon>
        <taxon>Tracheophyta</taxon>
        <taxon>Spermatophyta</taxon>
        <taxon>Magnoliopsida</taxon>
        <taxon>eudicotyledons</taxon>
        <taxon>Gunneridae</taxon>
        <taxon>Pentapetalae</taxon>
        <taxon>rosids</taxon>
        <taxon>fabids</taxon>
        <taxon>Fagales</taxon>
        <taxon>Fagaceae</taxon>
        <taxon>Quercus</taxon>
    </lineage>
</organism>
<dbReference type="Pfam" id="PF00249">
    <property type="entry name" value="Myb_DNA-binding"/>
    <property type="match status" value="1"/>
</dbReference>
<evidence type="ECO:0000313" key="9">
    <source>
        <dbReference type="Proteomes" id="UP000237347"/>
    </source>
</evidence>
<keyword evidence="2" id="KW-0677">Repeat</keyword>
<keyword evidence="4" id="KW-0539">Nucleus</keyword>
<evidence type="ECO:0000256" key="2">
    <source>
        <dbReference type="ARBA" id="ARBA00022737"/>
    </source>
</evidence>
<evidence type="ECO:0000259" key="6">
    <source>
        <dbReference type="PROSITE" id="PS50090"/>
    </source>
</evidence>
<dbReference type="SMART" id="SM00717">
    <property type="entry name" value="SANT"/>
    <property type="match status" value="1"/>
</dbReference>
<dbReference type="InterPro" id="IPR001005">
    <property type="entry name" value="SANT/Myb"/>
</dbReference>
<dbReference type="InterPro" id="IPR015495">
    <property type="entry name" value="Myb_TF_plants"/>
</dbReference>
<dbReference type="InterPro" id="IPR017930">
    <property type="entry name" value="Myb_dom"/>
</dbReference>
<feature type="region of interest" description="Disordered" evidence="5">
    <location>
        <begin position="113"/>
        <end position="137"/>
    </location>
</feature>
<feature type="domain" description="HTH myb-type" evidence="7">
    <location>
        <begin position="8"/>
        <end position="64"/>
    </location>
</feature>
<dbReference type="PROSITE" id="PS50090">
    <property type="entry name" value="MYB_LIKE"/>
    <property type="match status" value="1"/>
</dbReference>
<dbReference type="EMBL" id="PKMF04000038">
    <property type="protein sequence ID" value="KAK7856280.1"/>
    <property type="molecule type" value="Genomic_DNA"/>
</dbReference>
<keyword evidence="3" id="KW-0238">DNA-binding</keyword>
<dbReference type="Gene3D" id="1.10.10.60">
    <property type="entry name" value="Homeodomain-like"/>
    <property type="match status" value="1"/>
</dbReference>
<dbReference type="PROSITE" id="PS51294">
    <property type="entry name" value="HTH_MYB"/>
    <property type="match status" value="1"/>
</dbReference>
<evidence type="ECO:0000259" key="7">
    <source>
        <dbReference type="PROSITE" id="PS51294"/>
    </source>
</evidence>
<name>A0AAW0LXS3_QUESU</name>
<accession>A0AAW0LXS3</accession>
<evidence type="ECO:0000313" key="8">
    <source>
        <dbReference type="EMBL" id="KAK7856280.1"/>
    </source>
</evidence>
<dbReference type="CDD" id="cd00167">
    <property type="entry name" value="SANT"/>
    <property type="match status" value="1"/>
</dbReference>
<evidence type="ECO:0000256" key="1">
    <source>
        <dbReference type="ARBA" id="ARBA00004123"/>
    </source>
</evidence>
<dbReference type="Proteomes" id="UP000237347">
    <property type="component" value="Unassembled WGS sequence"/>
</dbReference>
<dbReference type="AlphaFoldDB" id="A0AAW0LXS3"/>
<reference evidence="8 9" key="1">
    <citation type="journal article" date="2018" name="Sci. Data">
        <title>The draft genome sequence of cork oak.</title>
        <authorList>
            <person name="Ramos A.M."/>
            <person name="Usie A."/>
            <person name="Barbosa P."/>
            <person name="Barros P.M."/>
            <person name="Capote T."/>
            <person name="Chaves I."/>
            <person name="Simoes F."/>
            <person name="Abreu I."/>
            <person name="Carrasquinho I."/>
            <person name="Faro C."/>
            <person name="Guimaraes J.B."/>
            <person name="Mendonca D."/>
            <person name="Nobrega F."/>
            <person name="Rodrigues L."/>
            <person name="Saibo N.J.M."/>
            <person name="Varela M.C."/>
            <person name="Egas C."/>
            <person name="Matos J."/>
            <person name="Miguel C.M."/>
            <person name="Oliveira M.M."/>
            <person name="Ricardo C.P."/>
            <person name="Goncalves S."/>
        </authorList>
    </citation>
    <scope>NUCLEOTIDE SEQUENCE [LARGE SCALE GENOMIC DNA]</scope>
    <source>
        <strain evidence="9">cv. HL8</strain>
    </source>
</reference>
<feature type="domain" description="Myb-like" evidence="6">
    <location>
        <begin position="8"/>
        <end position="60"/>
    </location>
</feature>
<comment type="subcellular location">
    <subcellularLocation>
        <location evidence="1">Nucleus</location>
    </subcellularLocation>
</comment>
<dbReference type="SUPFAM" id="SSF46689">
    <property type="entry name" value="Homeodomain-like"/>
    <property type="match status" value="1"/>
</dbReference>
<dbReference type="GO" id="GO:0003677">
    <property type="term" value="F:DNA binding"/>
    <property type="evidence" value="ECO:0007669"/>
    <property type="project" value="UniProtKB-KW"/>
</dbReference>